<dbReference type="EMBL" id="BAAATD010000004">
    <property type="protein sequence ID" value="GAA2597752.1"/>
    <property type="molecule type" value="Genomic_DNA"/>
</dbReference>
<reference evidence="3" key="1">
    <citation type="journal article" date="2019" name="Int. J. Syst. Evol. Microbiol.">
        <title>The Global Catalogue of Microorganisms (GCM) 10K type strain sequencing project: providing services to taxonomists for standard genome sequencing and annotation.</title>
        <authorList>
            <consortium name="The Broad Institute Genomics Platform"/>
            <consortium name="The Broad Institute Genome Sequencing Center for Infectious Disease"/>
            <person name="Wu L."/>
            <person name="Ma J."/>
        </authorList>
    </citation>
    <scope>NUCLEOTIDE SEQUENCE [LARGE SCALE GENOMIC DNA]</scope>
    <source>
        <strain evidence="3">JCM 6833</strain>
    </source>
</reference>
<dbReference type="Pfam" id="PF18029">
    <property type="entry name" value="Glyoxalase_6"/>
    <property type="match status" value="1"/>
</dbReference>
<dbReference type="InterPro" id="IPR004360">
    <property type="entry name" value="Glyas_Fos-R_dOase_dom"/>
</dbReference>
<dbReference type="Gene3D" id="3.10.180.10">
    <property type="entry name" value="2,3-Dihydroxybiphenyl 1,2-Dioxygenase, domain 1"/>
    <property type="match status" value="2"/>
</dbReference>
<proteinExistence type="predicted"/>
<dbReference type="PROSITE" id="PS51819">
    <property type="entry name" value="VOC"/>
    <property type="match status" value="2"/>
</dbReference>
<dbReference type="InterPro" id="IPR052164">
    <property type="entry name" value="Anthracycline_SecMetBiosynth"/>
</dbReference>
<sequence length="277" mass="30161">MNVEDVDMTSEAPAIGSILLASTDPDRLRAWYERAFGVEANGDGFVQFGDVAVLIDGRDDVAARTAEPGRVIINLHVKDARGLVQRLDAAGVTWVAELEYRDQAGAWFATLTDPDGNLVQLIELTPDYWVKRRERLGRGHSGLLGAAAVASRLPTQDLERARRFYAEKLGLEPAEERPGGLLYHCQSGSFALFASAGKPSGEHTQMAWRVDDLDRVVAELRGRGVVFEKFDAPGFRPVGGITEVEGDYPSHGGVGERAVWFRDSEGNLLGIGQSVRA</sequence>
<dbReference type="PANTHER" id="PTHR33993">
    <property type="entry name" value="GLYOXALASE-RELATED"/>
    <property type="match status" value="1"/>
</dbReference>
<dbReference type="Pfam" id="PF00903">
    <property type="entry name" value="Glyoxalase"/>
    <property type="match status" value="1"/>
</dbReference>
<dbReference type="InterPro" id="IPR029068">
    <property type="entry name" value="Glyas_Bleomycin-R_OHBP_Dase"/>
</dbReference>
<evidence type="ECO:0000313" key="2">
    <source>
        <dbReference type="EMBL" id="GAA2597752.1"/>
    </source>
</evidence>
<protein>
    <recommendedName>
        <fullName evidence="1">VOC domain-containing protein</fullName>
    </recommendedName>
</protein>
<gene>
    <name evidence="2" type="ORF">GCM10010411_34080</name>
</gene>
<feature type="domain" description="VOC" evidence="1">
    <location>
        <begin position="145"/>
        <end position="274"/>
    </location>
</feature>
<comment type="caution">
    <text evidence="2">The sequence shown here is derived from an EMBL/GenBank/DDBJ whole genome shotgun (WGS) entry which is preliminary data.</text>
</comment>
<accession>A0ABP6C536</accession>
<dbReference type="InterPro" id="IPR041581">
    <property type="entry name" value="Glyoxalase_6"/>
</dbReference>
<organism evidence="2 3">
    <name type="scientific">Actinomadura fulvescens</name>
    <dbReference type="NCBI Taxonomy" id="46160"/>
    <lineage>
        <taxon>Bacteria</taxon>
        <taxon>Bacillati</taxon>
        <taxon>Actinomycetota</taxon>
        <taxon>Actinomycetes</taxon>
        <taxon>Streptosporangiales</taxon>
        <taxon>Thermomonosporaceae</taxon>
        <taxon>Actinomadura</taxon>
    </lineage>
</organism>
<name>A0ABP6C536_9ACTN</name>
<keyword evidence="3" id="KW-1185">Reference proteome</keyword>
<evidence type="ECO:0000313" key="3">
    <source>
        <dbReference type="Proteomes" id="UP001501509"/>
    </source>
</evidence>
<dbReference type="InterPro" id="IPR037523">
    <property type="entry name" value="VOC_core"/>
</dbReference>
<dbReference type="SUPFAM" id="SSF54593">
    <property type="entry name" value="Glyoxalase/Bleomycin resistance protein/Dihydroxybiphenyl dioxygenase"/>
    <property type="match status" value="2"/>
</dbReference>
<evidence type="ECO:0000259" key="1">
    <source>
        <dbReference type="PROSITE" id="PS51819"/>
    </source>
</evidence>
<dbReference type="Proteomes" id="UP001501509">
    <property type="component" value="Unassembled WGS sequence"/>
</dbReference>
<feature type="domain" description="VOC" evidence="1">
    <location>
        <begin position="14"/>
        <end position="124"/>
    </location>
</feature>